<dbReference type="Pfam" id="PF13400">
    <property type="entry name" value="Tad"/>
    <property type="match status" value="1"/>
</dbReference>
<dbReference type="EMBL" id="SMRU01000009">
    <property type="protein sequence ID" value="TDF96914.1"/>
    <property type="molecule type" value="Genomic_DNA"/>
</dbReference>
<sequence>MMVLIIGYVVIALLLAVVVAAASAVYIEHKKLLSVADAASVAAADSYALGEVAGGSGTPSAVLKSERVRGVVESYLARDGTHSRFDRLAIGDGTGSPESATAEVVLKAVAHPPVVGFFMPEGIVVEARSTARARLTR</sequence>
<comment type="caution">
    <text evidence="2">The sequence shown here is derived from an EMBL/GenBank/DDBJ whole genome shotgun (WGS) entry which is preliminary data.</text>
</comment>
<evidence type="ECO:0000313" key="2">
    <source>
        <dbReference type="EMBL" id="TDF96914.1"/>
    </source>
</evidence>
<dbReference type="OrthoDB" id="4869265at2"/>
<dbReference type="RefSeq" id="WP_133203962.1">
    <property type="nucleotide sequence ID" value="NZ_SMRU01000009.1"/>
</dbReference>
<proteinExistence type="predicted"/>
<protein>
    <recommendedName>
        <fullName evidence="1">Putative Flp pilus-assembly TadG-like N-terminal domain-containing protein</fullName>
    </recommendedName>
</protein>
<name>A0A4V2ZTG0_9MICC</name>
<dbReference type="Proteomes" id="UP000295511">
    <property type="component" value="Unassembled WGS sequence"/>
</dbReference>
<feature type="domain" description="Putative Flp pilus-assembly TadG-like N-terminal" evidence="1">
    <location>
        <begin position="2"/>
        <end position="45"/>
    </location>
</feature>
<gene>
    <name evidence="2" type="ORF">E1809_09345</name>
</gene>
<accession>A0A4V2ZTG0</accession>
<reference evidence="2 3" key="1">
    <citation type="submission" date="2019-03" db="EMBL/GenBank/DDBJ databases">
        <title>Whole genome sequence of Arthrobacter sp JH1-1.</title>
        <authorList>
            <person name="Trinh H.N."/>
        </authorList>
    </citation>
    <scope>NUCLEOTIDE SEQUENCE [LARGE SCALE GENOMIC DNA]</scope>
    <source>
        <strain evidence="2 3">JH1-1</strain>
    </source>
</reference>
<keyword evidence="3" id="KW-1185">Reference proteome</keyword>
<dbReference type="InterPro" id="IPR028087">
    <property type="entry name" value="Tad_N"/>
</dbReference>
<organism evidence="2 3">
    <name type="scientific">Arthrobacter terricola</name>
    <dbReference type="NCBI Taxonomy" id="2547396"/>
    <lineage>
        <taxon>Bacteria</taxon>
        <taxon>Bacillati</taxon>
        <taxon>Actinomycetota</taxon>
        <taxon>Actinomycetes</taxon>
        <taxon>Micrococcales</taxon>
        <taxon>Micrococcaceae</taxon>
        <taxon>Arthrobacter</taxon>
    </lineage>
</organism>
<dbReference type="AlphaFoldDB" id="A0A4V2ZTG0"/>
<evidence type="ECO:0000259" key="1">
    <source>
        <dbReference type="Pfam" id="PF13400"/>
    </source>
</evidence>
<evidence type="ECO:0000313" key="3">
    <source>
        <dbReference type="Proteomes" id="UP000295511"/>
    </source>
</evidence>